<accession>A0A151WJ55</accession>
<dbReference type="Proteomes" id="UP000075809">
    <property type="component" value="Unassembled WGS sequence"/>
</dbReference>
<feature type="compositionally biased region" description="Basic and acidic residues" evidence="1">
    <location>
        <begin position="101"/>
        <end position="118"/>
    </location>
</feature>
<organism evidence="2 3">
    <name type="scientific">Mycetomoellerius zeteki</name>
    <dbReference type="NCBI Taxonomy" id="64791"/>
    <lineage>
        <taxon>Eukaryota</taxon>
        <taxon>Metazoa</taxon>
        <taxon>Ecdysozoa</taxon>
        <taxon>Arthropoda</taxon>
        <taxon>Hexapoda</taxon>
        <taxon>Insecta</taxon>
        <taxon>Pterygota</taxon>
        <taxon>Neoptera</taxon>
        <taxon>Endopterygota</taxon>
        <taxon>Hymenoptera</taxon>
        <taxon>Apocrita</taxon>
        <taxon>Aculeata</taxon>
        <taxon>Formicoidea</taxon>
        <taxon>Formicidae</taxon>
        <taxon>Myrmicinae</taxon>
        <taxon>Mycetomoellerius</taxon>
    </lineage>
</organism>
<evidence type="ECO:0000313" key="2">
    <source>
        <dbReference type="EMBL" id="KYQ47864.1"/>
    </source>
</evidence>
<sequence>MTDRVPEWISSDDNTRSRGSRTAKAARNILVSASDPDSPRSPGTLRDDDALGAARGAAQHDGGSRYCGIGTGGGRGAEARAREGWCGGSRGTGVRTPMYEVKGEARGGKSARRMERSGRSRGGLGEQEEEEKDGGRGQGDADGSCRRSLSDSWRPAYRVVVVSLSTASRRAALHRTTARRASTTMSGLSAAGKTVGGREDNAEVSWRSRRNDPAYRS</sequence>
<feature type="region of interest" description="Disordered" evidence="1">
    <location>
        <begin position="1"/>
        <end position="150"/>
    </location>
</feature>
<keyword evidence="3" id="KW-1185">Reference proteome</keyword>
<evidence type="ECO:0000256" key="1">
    <source>
        <dbReference type="SAM" id="MobiDB-lite"/>
    </source>
</evidence>
<reference evidence="2 3" key="1">
    <citation type="submission" date="2015-09" db="EMBL/GenBank/DDBJ databases">
        <title>Trachymyrmex zeteki WGS genome.</title>
        <authorList>
            <person name="Nygaard S."/>
            <person name="Hu H."/>
            <person name="Boomsma J."/>
            <person name="Zhang G."/>
        </authorList>
    </citation>
    <scope>NUCLEOTIDE SEQUENCE [LARGE SCALE GENOMIC DNA]</scope>
    <source>
        <strain evidence="2">Tzet28-1</strain>
        <tissue evidence="2">Whole body</tissue>
    </source>
</reference>
<name>A0A151WJ55_9HYME</name>
<dbReference type="EMBL" id="KQ983049">
    <property type="protein sequence ID" value="KYQ47864.1"/>
    <property type="molecule type" value="Genomic_DNA"/>
</dbReference>
<proteinExistence type="predicted"/>
<feature type="region of interest" description="Disordered" evidence="1">
    <location>
        <begin position="169"/>
        <end position="217"/>
    </location>
</feature>
<protein>
    <submittedName>
        <fullName evidence="2">Uncharacterized protein</fullName>
    </submittedName>
</protein>
<gene>
    <name evidence="2" type="ORF">ALC60_13130</name>
</gene>
<dbReference type="AlphaFoldDB" id="A0A151WJ55"/>
<evidence type="ECO:0000313" key="3">
    <source>
        <dbReference type="Proteomes" id="UP000075809"/>
    </source>
</evidence>